<dbReference type="SMART" id="SM01209">
    <property type="entry name" value="GARS_A"/>
    <property type="match status" value="1"/>
</dbReference>
<dbReference type="HAMAP" id="MF_00138">
    <property type="entry name" value="GARS"/>
    <property type="match status" value="1"/>
</dbReference>
<dbReference type="InterPro" id="IPR037123">
    <property type="entry name" value="PRibGlycinamide_synth_C_sf"/>
</dbReference>
<dbReference type="FunFam" id="3.30.1490.20:FF:000006">
    <property type="entry name" value="phosphoribosylamine--glycine ligase, chloroplastic-like"/>
    <property type="match status" value="1"/>
</dbReference>
<sequence length="427" mass="45448">MNVLVIGSGGREHALAFKAAQNPSVKTVFVAPGNAGTALEPKLENVAIGVEDLDALVAFAKENKVELTIVGPEAPLVIGVVDRFRSEGLAIFGPTQAAAQLEGSKSFTKDFLARHQIPTAAYQTFTDIEPAIAYVKEQGAPIVVKADGLAAGKGVIVAMTEAEAEEAIRDMLAGNAFGDAGSRVVIEEFLEGEEASFIVMVDGKNVLPFATSQDHKRAYNGDQGPNTGGMGAYSPAPVVTKDIHDRIMNEVIHPTVEGMAAEGHPYTGFLYAGLMITADGTPKVIEYNCRFGDPETQPIMLRLQSDLVSLIEAANRQELDQTEIQFDPRAAVGVVLAAKGYPASYPKGDAISGLQVNYSEGEKVFHAGTKQQGDDIVTAGGRVLCATALGHTVTEAQKRAYALVKDINWDGVEYRTDIAYRAIAREQ</sequence>
<dbReference type="EC" id="6.3.4.13" evidence="4 17"/>
<accession>A0A167HNS7</accession>
<evidence type="ECO:0000256" key="1">
    <source>
        <dbReference type="ARBA" id="ARBA00001936"/>
    </source>
</evidence>
<dbReference type="SUPFAM" id="SSF51246">
    <property type="entry name" value="Rudiment single hybrid motif"/>
    <property type="match status" value="1"/>
</dbReference>
<dbReference type="PATRIC" id="fig|1365248.3.peg.5213"/>
<dbReference type="Gene3D" id="3.30.470.20">
    <property type="entry name" value="ATP-grasp fold, B domain"/>
    <property type="match status" value="1"/>
</dbReference>
<dbReference type="GO" id="GO:0009113">
    <property type="term" value="P:purine nucleobase biosynthetic process"/>
    <property type="evidence" value="ECO:0007669"/>
    <property type="project" value="InterPro"/>
</dbReference>
<dbReference type="Gene3D" id="3.40.50.20">
    <property type="match status" value="1"/>
</dbReference>
<dbReference type="InterPro" id="IPR000115">
    <property type="entry name" value="PRibGlycinamide_synth"/>
</dbReference>
<keyword evidence="6 17" id="KW-0436">Ligase</keyword>
<evidence type="ECO:0000256" key="3">
    <source>
        <dbReference type="ARBA" id="ARBA00005174"/>
    </source>
</evidence>
<dbReference type="FunFam" id="3.90.600.10:FF:000001">
    <property type="entry name" value="Trifunctional purine biosynthetic protein adenosine-3"/>
    <property type="match status" value="1"/>
</dbReference>
<dbReference type="Pfam" id="PF02843">
    <property type="entry name" value="GARS_C"/>
    <property type="match status" value="1"/>
</dbReference>
<dbReference type="SUPFAM" id="SSF56059">
    <property type="entry name" value="Glutathione synthetase ATP-binding domain-like"/>
    <property type="match status" value="1"/>
</dbReference>
<gene>
    <name evidence="17" type="primary">purD</name>
    <name evidence="20" type="ORF">N473_06200</name>
</gene>
<dbReference type="EMBL" id="AUYC01000084">
    <property type="protein sequence ID" value="KZN58335.1"/>
    <property type="molecule type" value="Genomic_DNA"/>
</dbReference>
<comment type="similarity">
    <text evidence="13 17">Belongs to the GARS family.</text>
</comment>
<dbReference type="NCBIfam" id="TIGR00877">
    <property type="entry name" value="purD"/>
    <property type="match status" value="1"/>
</dbReference>
<dbReference type="Gene3D" id="3.90.600.10">
    <property type="entry name" value="Phosphoribosylglycinamide synthetase, C-terminal domain"/>
    <property type="match status" value="1"/>
</dbReference>
<dbReference type="SUPFAM" id="SSF52440">
    <property type="entry name" value="PreATP-grasp domain"/>
    <property type="match status" value="1"/>
</dbReference>
<dbReference type="PANTHER" id="PTHR43472">
    <property type="entry name" value="PHOSPHORIBOSYLAMINE--GLYCINE LIGASE"/>
    <property type="match status" value="1"/>
</dbReference>
<dbReference type="InterPro" id="IPR020562">
    <property type="entry name" value="PRibGlycinamide_synth_N"/>
</dbReference>
<keyword evidence="12" id="KW-0464">Manganese</keyword>
<evidence type="ECO:0000256" key="10">
    <source>
        <dbReference type="ARBA" id="ARBA00022840"/>
    </source>
</evidence>
<keyword evidence="11" id="KW-0460">Magnesium</keyword>
<comment type="cofactor">
    <cofactor evidence="2">
        <name>Mg(2+)</name>
        <dbReference type="ChEBI" id="CHEBI:18420"/>
    </cofactor>
</comment>
<dbReference type="InterPro" id="IPR016185">
    <property type="entry name" value="PreATP-grasp_dom_sf"/>
</dbReference>
<dbReference type="AlphaFoldDB" id="A0A167HNS7"/>
<evidence type="ECO:0000256" key="5">
    <source>
        <dbReference type="ARBA" id="ARBA00020605"/>
    </source>
</evidence>
<evidence type="ECO:0000256" key="13">
    <source>
        <dbReference type="ARBA" id="ARBA00038345"/>
    </source>
</evidence>
<evidence type="ECO:0000256" key="15">
    <source>
        <dbReference type="ARBA" id="ARBA00042864"/>
    </source>
</evidence>
<evidence type="ECO:0000256" key="12">
    <source>
        <dbReference type="ARBA" id="ARBA00023211"/>
    </source>
</evidence>
<evidence type="ECO:0000256" key="9">
    <source>
        <dbReference type="ARBA" id="ARBA00022755"/>
    </source>
</evidence>
<evidence type="ECO:0000256" key="14">
    <source>
        <dbReference type="ARBA" id="ARBA00042242"/>
    </source>
</evidence>
<dbReference type="GO" id="GO:0005524">
    <property type="term" value="F:ATP binding"/>
    <property type="evidence" value="ECO:0007669"/>
    <property type="project" value="UniProtKB-UniRule"/>
</dbReference>
<dbReference type="GO" id="GO:0006189">
    <property type="term" value="P:'de novo' IMP biosynthetic process"/>
    <property type="evidence" value="ECO:0007669"/>
    <property type="project" value="UniProtKB-UniRule"/>
</dbReference>
<comment type="pathway">
    <text evidence="3 17">Purine metabolism; IMP biosynthesis via de novo pathway; N(1)-(5-phospho-D-ribosyl)glycinamide from 5-phospho-alpha-D-ribose 1-diphosphate: step 2/2.</text>
</comment>
<protein>
    <recommendedName>
        <fullName evidence="5 17">Phosphoribosylamine--glycine ligase</fullName>
        <ecNumber evidence="4 17">6.3.4.13</ecNumber>
    </recommendedName>
    <alternativeName>
        <fullName evidence="16 17">GARS</fullName>
    </alternativeName>
    <alternativeName>
        <fullName evidence="14 17">Glycinamide ribonucleotide synthetase</fullName>
    </alternativeName>
    <alternativeName>
        <fullName evidence="15 17">Phosphoribosylglycinamide synthetase</fullName>
    </alternativeName>
</protein>
<evidence type="ECO:0000313" key="20">
    <source>
        <dbReference type="EMBL" id="KZN58335.1"/>
    </source>
</evidence>
<keyword evidence="10 18" id="KW-0067">ATP-binding</keyword>
<dbReference type="InterPro" id="IPR020560">
    <property type="entry name" value="PRibGlycinamide_synth_C-dom"/>
</dbReference>
<dbReference type="InterPro" id="IPR020559">
    <property type="entry name" value="PRibGlycinamide_synth_CS"/>
</dbReference>
<evidence type="ECO:0000256" key="4">
    <source>
        <dbReference type="ARBA" id="ARBA00013255"/>
    </source>
</evidence>
<evidence type="ECO:0000259" key="19">
    <source>
        <dbReference type="PROSITE" id="PS50975"/>
    </source>
</evidence>
<keyword evidence="8 18" id="KW-0547">Nucleotide-binding</keyword>
<evidence type="ECO:0000256" key="7">
    <source>
        <dbReference type="ARBA" id="ARBA00022723"/>
    </source>
</evidence>
<dbReference type="PROSITE" id="PS50975">
    <property type="entry name" value="ATP_GRASP"/>
    <property type="match status" value="1"/>
</dbReference>
<proteinExistence type="inferred from homology"/>
<dbReference type="GO" id="GO:0046872">
    <property type="term" value="F:metal ion binding"/>
    <property type="evidence" value="ECO:0007669"/>
    <property type="project" value="UniProtKB-KW"/>
</dbReference>
<dbReference type="Pfam" id="PF01071">
    <property type="entry name" value="GARS_A"/>
    <property type="match status" value="1"/>
</dbReference>
<evidence type="ECO:0000256" key="11">
    <source>
        <dbReference type="ARBA" id="ARBA00022842"/>
    </source>
</evidence>
<dbReference type="Pfam" id="PF02844">
    <property type="entry name" value="GARS_N"/>
    <property type="match status" value="1"/>
</dbReference>
<keyword evidence="9 17" id="KW-0658">Purine biosynthesis</keyword>
<dbReference type="FunFam" id="3.30.470.20:FF:000031">
    <property type="entry name" value="Phosphoribosylamine--glycine ligase"/>
    <property type="match status" value="1"/>
</dbReference>
<evidence type="ECO:0000256" key="8">
    <source>
        <dbReference type="ARBA" id="ARBA00022741"/>
    </source>
</evidence>
<evidence type="ECO:0000256" key="6">
    <source>
        <dbReference type="ARBA" id="ARBA00022598"/>
    </source>
</evidence>
<dbReference type="PANTHER" id="PTHR43472:SF1">
    <property type="entry name" value="PHOSPHORIBOSYLAMINE--GLYCINE LIGASE, CHLOROPLASTIC"/>
    <property type="match status" value="1"/>
</dbReference>
<dbReference type="UniPathway" id="UPA00074">
    <property type="reaction ID" value="UER00125"/>
</dbReference>
<comment type="catalytic activity">
    <reaction evidence="17">
        <text>5-phospho-beta-D-ribosylamine + glycine + ATP = N(1)-(5-phospho-beta-D-ribosyl)glycinamide + ADP + phosphate + H(+)</text>
        <dbReference type="Rhea" id="RHEA:17453"/>
        <dbReference type="ChEBI" id="CHEBI:15378"/>
        <dbReference type="ChEBI" id="CHEBI:30616"/>
        <dbReference type="ChEBI" id="CHEBI:43474"/>
        <dbReference type="ChEBI" id="CHEBI:57305"/>
        <dbReference type="ChEBI" id="CHEBI:58681"/>
        <dbReference type="ChEBI" id="CHEBI:143788"/>
        <dbReference type="ChEBI" id="CHEBI:456216"/>
        <dbReference type="EC" id="6.3.4.13"/>
    </reaction>
</comment>
<comment type="cofactor">
    <cofactor evidence="1">
        <name>Mn(2+)</name>
        <dbReference type="ChEBI" id="CHEBI:29035"/>
    </cofactor>
</comment>
<evidence type="ECO:0000256" key="17">
    <source>
        <dbReference type="HAMAP-Rule" id="MF_00138"/>
    </source>
</evidence>
<reference evidence="20 21" key="1">
    <citation type="submission" date="2013-07" db="EMBL/GenBank/DDBJ databases">
        <title>Comparative Genomic and Metabolomic Analysis of Twelve Strains of Pseudoalteromonas luteoviolacea.</title>
        <authorList>
            <person name="Vynne N.G."/>
            <person name="Mansson M."/>
            <person name="Gram L."/>
        </authorList>
    </citation>
    <scope>NUCLEOTIDE SEQUENCE [LARGE SCALE GENOMIC DNA]</scope>
    <source>
        <strain evidence="20 21">CPMOR-1</strain>
    </source>
</reference>
<comment type="caution">
    <text evidence="20">The sequence shown here is derived from an EMBL/GenBank/DDBJ whole genome shotgun (WGS) entry which is preliminary data.</text>
</comment>
<dbReference type="GO" id="GO:0004637">
    <property type="term" value="F:phosphoribosylamine-glycine ligase activity"/>
    <property type="evidence" value="ECO:0007669"/>
    <property type="project" value="UniProtKB-UniRule"/>
</dbReference>
<dbReference type="InterPro" id="IPR011761">
    <property type="entry name" value="ATP-grasp"/>
</dbReference>
<dbReference type="RefSeq" id="WP_063370229.1">
    <property type="nucleotide sequence ID" value="NZ_AUYC01000084.1"/>
</dbReference>
<evidence type="ECO:0000256" key="16">
    <source>
        <dbReference type="ARBA" id="ARBA00079592"/>
    </source>
</evidence>
<dbReference type="InterPro" id="IPR013815">
    <property type="entry name" value="ATP_grasp_subdomain_1"/>
</dbReference>
<name>A0A167HNS7_9GAMM</name>
<evidence type="ECO:0000256" key="18">
    <source>
        <dbReference type="PROSITE-ProRule" id="PRU00409"/>
    </source>
</evidence>
<dbReference type="InterPro" id="IPR020561">
    <property type="entry name" value="PRibGlycinamid_synth_ATP-grasp"/>
</dbReference>
<evidence type="ECO:0000256" key="2">
    <source>
        <dbReference type="ARBA" id="ARBA00001946"/>
    </source>
</evidence>
<dbReference type="SMART" id="SM01210">
    <property type="entry name" value="GARS_C"/>
    <property type="match status" value="1"/>
</dbReference>
<dbReference type="Proteomes" id="UP000076486">
    <property type="component" value="Unassembled WGS sequence"/>
</dbReference>
<feature type="domain" description="ATP-grasp" evidence="19">
    <location>
        <begin position="109"/>
        <end position="316"/>
    </location>
</feature>
<evidence type="ECO:0000313" key="21">
    <source>
        <dbReference type="Proteomes" id="UP000076486"/>
    </source>
</evidence>
<organism evidence="20 21">
    <name type="scientific">Pseudoalteromonas luteoviolacea CPMOR-1</name>
    <dbReference type="NCBI Taxonomy" id="1365248"/>
    <lineage>
        <taxon>Bacteria</taxon>
        <taxon>Pseudomonadati</taxon>
        <taxon>Pseudomonadota</taxon>
        <taxon>Gammaproteobacteria</taxon>
        <taxon>Alteromonadales</taxon>
        <taxon>Pseudoalteromonadaceae</taxon>
        <taxon>Pseudoalteromonas</taxon>
    </lineage>
</organism>
<dbReference type="FunFam" id="3.40.50.20:FF:000006">
    <property type="entry name" value="Phosphoribosylamine--glycine ligase, chloroplastic"/>
    <property type="match status" value="1"/>
</dbReference>
<dbReference type="InterPro" id="IPR011054">
    <property type="entry name" value="Rudment_hybrid_motif"/>
</dbReference>
<dbReference type="Gene3D" id="3.30.1490.20">
    <property type="entry name" value="ATP-grasp fold, A domain"/>
    <property type="match status" value="1"/>
</dbReference>
<dbReference type="PROSITE" id="PS00184">
    <property type="entry name" value="GARS"/>
    <property type="match status" value="1"/>
</dbReference>
<keyword evidence="7" id="KW-0479">Metal-binding</keyword>